<dbReference type="AlphaFoldDB" id="A0A1S2YHC5"/>
<keyword evidence="8" id="KW-0449">Lipoprotein</keyword>
<dbReference type="InterPro" id="IPR012946">
    <property type="entry name" value="X8"/>
</dbReference>
<keyword evidence="10" id="KW-1185">Reference proteome</keyword>
<organism evidence="10 11">
    <name type="scientific">Cicer arietinum</name>
    <name type="common">Chickpea</name>
    <name type="synonym">Garbanzo</name>
    <dbReference type="NCBI Taxonomy" id="3827"/>
    <lineage>
        <taxon>Eukaryota</taxon>
        <taxon>Viridiplantae</taxon>
        <taxon>Streptophyta</taxon>
        <taxon>Embryophyta</taxon>
        <taxon>Tracheophyta</taxon>
        <taxon>Spermatophyta</taxon>
        <taxon>Magnoliopsida</taxon>
        <taxon>eudicotyledons</taxon>
        <taxon>Gunneridae</taxon>
        <taxon>Pentapetalae</taxon>
        <taxon>rosids</taxon>
        <taxon>fabids</taxon>
        <taxon>Fabales</taxon>
        <taxon>Fabaceae</taxon>
        <taxon>Papilionoideae</taxon>
        <taxon>50 kb inversion clade</taxon>
        <taxon>NPAAA clade</taxon>
        <taxon>Hologalegina</taxon>
        <taxon>IRL clade</taxon>
        <taxon>Cicereae</taxon>
        <taxon>Cicer</taxon>
    </lineage>
</organism>
<evidence type="ECO:0000313" key="11">
    <source>
        <dbReference type="RefSeq" id="XP_004504416.1"/>
    </source>
</evidence>
<dbReference type="Gene3D" id="1.20.58.1040">
    <property type="match status" value="1"/>
</dbReference>
<comment type="subcellular location">
    <subcellularLocation>
        <location evidence="1">Cell membrane</location>
        <topology evidence="1">Lipid-anchor</topology>
        <topology evidence="1">GPI-anchor</topology>
    </subcellularLocation>
</comment>
<keyword evidence="2" id="KW-1003">Cell membrane</keyword>
<evidence type="ECO:0000256" key="3">
    <source>
        <dbReference type="ARBA" id="ARBA00022622"/>
    </source>
</evidence>
<evidence type="ECO:0000256" key="2">
    <source>
        <dbReference type="ARBA" id="ARBA00022475"/>
    </source>
</evidence>
<dbReference type="RefSeq" id="XP_004504416.1">
    <property type="nucleotide sequence ID" value="XM_004504359.1"/>
</dbReference>
<dbReference type="GO" id="GO:0009506">
    <property type="term" value="C:plasmodesma"/>
    <property type="evidence" value="ECO:0007669"/>
    <property type="project" value="UniProtKB-ARBA"/>
</dbReference>
<evidence type="ECO:0000256" key="1">
    <source>
        <dbReference type="ARBA" id="ARBA00004609"/>
    </source>
</evidence>
<evidence type="ECO:0000256" key="6">
    <source>
        <dbReference type="ARBA" id="ARBA00023157"/>
    </source>
</evidence>
<evidence type="ECO:0000256" key="8">
    <source>
        <dbReference type="ARBA" id="ARBA00023288"/>
    </source>
</evidence>
<keyword evidence="7" id="KW-0325">Glycoprotein</keyword>
<keyword evidence="6" id="KW-1015">Disulfide bond</keyword>
<accession>A0A1S2YHC5</accession>
<dbReference type="FunFam" id="1.20.58.1040:FF:000001">
    <property type="entry name" value="Glucan endo-1,3-beta-glucosidase 4"/>
    <property type="match status" value="1"/>
</dbReference>
<dbReference type="OrthoDB" id="1073427at2759"/>
<dbReference type="Pfam" id="PF07983">
    <property type="entry name" value="X8"/>
    <property type="match status" value="1"/>
</dbReference>
<dbReference type="STRING" id="3827.A0A1S2YHC5"/>
<keyword evidence="5" id="KW-0472">Membrane</keyword>
<reference evidence="11" key="2">
    <citation type="submission" date="2025-08" db="UniProtKB">
        <authorList>
            <consortium name="RefSeq"/>
        </authorList>
    </citation>
    <scope>IDENTIFICATION</scope>
    <source>
        <tissue evidence="11">Etiolated seedlings</tissue>
    </source>
</reference>
<evidence type="ECO:0000256" key="7">
    <source>
        <dbReference type="ARBA" id="ARBA00023180"/>
    </source>
</evidence>
<dbReference type="InterPro" id="IPR044788">
    <property type="entry name" value="X8_dom_prot"/>
</dbReference>
<proteinExistence type="predicted"/>
<keyword evidence="3" id="KW-0336">GPI-anchor</keyword>
<evidence type="ECO:0000259" key="9">
    <source>
        <dbReference type="SMART" id="SM00768"/>
    </source>
</evidence>
<name>A0A1S2YHC5_CICAR</name>
<reference evidence="10" key="1">
    <citation type="journal article" date="2013" name="Nat. Biotechnol.">
        <title>Draft genome sequence of chickpea (Cicer arietinum) provides a resource for trait improvement.</title>
        <authorList>
            <person name="Varshney R.K."/>
            <person name="Song C."/>
            <person name="Saxena R.K."/>
            <person name="Azam S."/>
            <person name="Yu S."/>
            <person name="Sharpe A.G."/>
            <person name="Cannon S."/>
            <person name="Baek J."/>
            <person name="Rosen B.D."/>
            <person name="Tar'an B."/>
            <person name="Millan T."/>
            <person name="Zhang X."/>
            <person name="Ramsay L.D."/>
            <person name="Iwata A."/>
            <person name="Wang Y."/>
            <person name="Nelson W."/>
            <person name="Farmer A.D."/>
            <person name="Gaur P.M."/>
            <person name="Soderlund C."/>
            <person name="Penmetsa R.V."/>
            <person name="Xu C."/>
            <person name="Bharti A.K."/>
            <person name="He W."/>
            <person name="Winter P."/>
            <person name="Zhao S."/>
            <person name="Hane J.K."/>
            <person name="Carrasquilla-Garcia N."/>
            <person name="Condie J.A."/>
            <person name="Upadhyaya H.D."/>
            <person name="Luo M.C."/>
            <person name="Thudi M."/>
            <person name="Gowda C.L."/>
            <person name="Singh N.P."/>
            <person name="Lichtenzveig J."/>
            <person name="Gali K.K."/>
            <person name="Rubio J."/>
            <person name="Nadarajan N."/>
            <person name="Dolezel J."/>
            <person name="Bansal K.C."/>
            <person name="Xu X."/>
            <person name="Edwards D."/>
            <person name="Zhang G."/>
            <person name="Kahl G."/>
            <person name="Gil J."/>
            <person name="Singh K.B."/>
            <person name="Datta S.K."/>
            <person name="Jackson S.A."/>
            <person name="Wang J."/>
            <person name="Cook D.R."/>
        </authorList>
    </citation>
    <scope>NUCLEOTIDE SEQUENCE [LARGE SCALE GENOMIC DNA]</scope>
    <source>
        <strain evidence="10">cv. CDC Frontier</strain>
    </source>
</reference>
<evidence type="ECO:0000313" key="10">
    <source>
        <dbReference type="Proteomes" id="UP000087171"/>
    </source>
</evidence>
<protein>
    <submittedName>
        <fullName evidence="11">PLASMODESMATA CALLOSE-BINDING PROTEIN 5-like</fullName>
    </submittedName>
</protein>
<feature type="domain" description="X8" evidence="9">
    <location>
        <begin position="23"/>
        <end position="107"/>
    </location>
</feature>
<dbReference type="Proteomes" id="UP000087171">
    <property type="component" value="Chromosome Ca6"/>
</dbReference>
<dbReference type="GO" id="GO:0005886">
    <property type="term" value="C:plasma membrane"/>
    <property type="evidence" value="ECO:0007669"/>
    <property type="project" value="UniProtKB-SubCell"/>
</dbReference>
<gene>
    <name evidence="11" type="primary">LOC101509099</name>
</gene>
<evidence type="ECO:0000256" key="4">
    <source>
        <dbReference type="ARBA" id="ARBA00022729"/>
    </source>
</evidence>
<dbReference type="PANTHER" id="PTHR31044">
    <property type="entry name" value="BETA-1,3 GLUCANASE"/>
    <property type="match status" value="1"/>
</dbReference>
<sequence length="117" mass="12625">MISLAFCFPGLVKNIVVSADERTWCVAKPGASNIDLQHAIDYACGEGGADCVPINPGGSCFTPDTLQNHASYAFNSYYQMHPIPDSCVFGGASILTNINPSKNTLKYLVKMCYKGIR</sequence>
<dbReference type="GO" id="GO:0098552">
    <property type="term" value="C:side of membrane"/>
    <property type="evidence" value="ECO:0007669"/>
    <property type="project" value="UniProtKB-KW"/>
</dbReference>
<dbReference type="PANTHER" id="PTHR31044:SF52">
    <property type="entry name" value="OS01G0631500 PROTEIN"/>
    <property type="match status" value="1"/>
</dbReference>
<dbReference type="PaxDb" id="3827-XP_004504416.1"/>
<evidence type="ECO:0000256" key="5">
    <source>
        <dbReference type="ARBA" id="ARBA00023136"/>
    </source>
</evidence>
<dbReference type="SMART" id="SM00768">
    <property type="entry name" value="X8"/>
    <property type="match status" value="1"/>
</dbReference>
<keyword evidence="4" id="KW-0732">Signal</keyword>